<proteinExistence type="predicted"/>
<evidence type="ECO:0000313" key="4">
    <source>
        <dbReference type="EMBL" id="CEK70345.1"/>
    </source>
</evidence>
<evidence type="ECO:0000313" key="3">
    <source>
        <dbReference type="EMBL" id="CEK70342.1"/>
    </source>
</evidence>
<dbReference type="AlphaFoldDB" id="A0A0B6ZP50"/>
<organism evidence="1">
    <name type="scientific">Arion vulgaris</name>
    <dbReference type="NCBI Taxonomy" id="1028688"/>
    <lineage>
        <taxon>Eukaryota</taxon>
        <taxon>Metazoa</taxon>
        <taxon>Spiralia</taxon>
        <taxon>Lophotrochozoa</taxon>
        <taxon>Mollusca</taxon>
        <taxon>Gastropoda</taxon>
        <taxon>Heterobranchia</taxon>
        <taxon>Euthyneura</taxon>
        <taxon>Panpulmonata</taxon>
        <taxon>Eupulmonata</taxon>
        <taxon>Stylommatophora</taxon>
        <taxon>Helicina</taxon>
        <taxon>Arionoidea</taxon>
        <taxon>Arionidae</taxon>
        <taxon>Arion</taxon>
    </lineage>
</organism>
<dbReference type="EMBL" id="HACG01023474">
    <property type="protein sequence ID" value="CEK70339.1"/>
    <property type="molecule type" value="Transcribed_RNA"/>
</dbReference>
<dbReference type="EMBL" id="HACG01023480">
    <property type="protein sequence ID" value="CEK70345.1"/>
    <property type="molecule type" value="Transcribed_RNA"/>
</dbReference>
<name>A0A0B6ZP50_9EUPU</name>
<evidence type="ECO:0000313" key="2">
    <source>
        <dbReference type="EMBL" id="CEK70339.1"/>
    </source>
</evidence>
<dbReference type="EMBL" id="HACG01023473">
    <property type="protein sequence ID" value="CEK70338.1"/>
    <property type="molecule type" value="Transcribed_RNA"/>
</dbReference>
<gene>
    <name evidence="1" type="primary">ORF73739</name>
    <name evidence="2" type="synonym">ORF73741</name>
    <name evidence="3" type="synonym">ORF73747</name>
    <name evidence="4" type="synonym">ORF73752</name>
</gene>
<dbReference type="EMBL" id="HACG01023477">
    <property type="protein sequence ID" value="CEK70342.1"/>
    <property type="molecule type" value="Transcribed_RNA"/>
</dbReference>
<reference evidence="1" key="1">
    <citation type="submission" date="2014-12" db="EMBL/GenBank/DDBJ databases">
        <title>Insight into the proteome of Arion vulgaris.</title>
        <authorList>
            <person name="Aradska J."/>
            <person name="Bulat T."/>
            <person name="Smidak R."/>
            <person name="Sarate P."/>
            <person name="Gangsoo J."/>
            <person name="Sialana F."/>
            <person name="Bilban M."/>
            <person name="Lubec G."/>
        </authorList>
    </citation>
    <scope>NUCLEOTIDE SEQUENCE</scope>
    <source>
        <tissue evidence="1">Skin</tissue>
    </source>
</reference>
<accession>A0A0B6ZP50</accession>
<evidence type="ECO:0000313" key="1">
    <source>
        <dbReference type="EMBL" id="CEK70338.1"/>
    </source>
</evidence>
<sequence length="64" mass="7430">MFIIIPTQYKQFENVNVTFVYSNSHRTGMLRMFNRALICPLYANMCKGVFLTQSFEMLTSIPGD</sequence>
<protein>
    <submittedName>
        <fullName evidence="1">Uncharacterized protein</fullName>
    </submittedName>
</protein>